<dbReference type="Proteomes" id="UP000254958">
    <property type="component" value="Unassembled WGS sequence"/>
</dbReference>
<feature type="region of interest" description="Disordered" evidence="1">
    <location>
        <begin position="331"/>
        <end position="354"/>
    </location>
</feature>
<reference evidence="3 4" key="1">
    <citation type="submission" date="2018-07" db="EMBL/GenBank/DDBJ databases">
        <title>Genomic Encyclopedia of Type Strains, Phase IV (KMG-IV): sequencing the most valuable type-strain genomes for metagenomic binning, comparative biology and taxonomic classification.</title>
        <authorList>
            <person name="Goeker M."/>
        </authorList>
    </citation>
    <scope>NUCLEOTIDE SEQUENCE [LARGE SCALE GENOMIC DNA]</scope>
    <source>
        <strain evidence="3 4">DSM 5603</strain>
    </source>
</reference>
<name>A0A370G3C6_GLULI</name>
<feature type="transmembrane region" description="Helical" evidence="2">
    <location>
        <begin position="25"/>
        <end position="46"/>
    </location>
</feature>
<feature type="region of interest" description="Disordered" evidence="1">
    <location>
        <begin position="177"/>
        <end position="200"/>
    </location>
</feature>
<evidence type="ECO:0000313" key="4">
    <source>
        <dbReference type="Proteomes" id="UP000254958"/>
    </source>
</evidence>
<keyword evidence="2" id="KW-0812">Transmembrane</keyword>
<dbReference type="NCBIfam" id="NF040576">
    <property type="entry name" value="T2SS_GspM_XpsM"/>
    <property type="match status" value="1"/>
</dbReference>
<comment type="caution">
    <text evidence="3">The sequence shown here is derived from an EMBL/GenBank/DDBJ whole genome shotgun (WGS) entry which is preliminary data.</text>
</comment>
<protein>
    <submittedName>
        <fullName evidence="3">Type II secretion system (T2SS) protein M subtype b</fullName>
    </submittedName>
</protein>
<evidence type="ECO:0000256" key="2">
    <source>
        <dbReference type="SAM" id="Phobius"/>
    </source>
</evidence>
<accession>A0A370G3C6</accession>
<proteinExistence type="predicted"/>
<sequence>MNGPSMNHETTSLPTLARTLPEGRWGQALALGMLGLALGLAWLLVLDPVWNLYADRVQRLDLQRATLTRMERLASALPALRQTTATSSPNPSQLIDGTTDAIASANLQDILQTIATTTETEITSVENVPSAAAGRYRRIGLHVVVTAPFPTLIRLLTRLEQSTPAIVIDGLHLRSAEDTNSASAPPGLRHDPPRLPADGRPMTGTPHLHPTLTACLTTMMLSLGTMPTLAAPPQQDRSQIDSWQQTILARPLFSPTRRPTNMPGTGDTMPRLTGIVVGSSRRRAIFMIPGQDRGRIADVGDLIGPWRIVAIENDTIRVRDMAGEHIMRPDRNRLTDTRMGAPQATPAPARSEEQ</sequence>
<dbReference type="AlphaFoldDB" id="A0A370G3C6"/>
<organism evidence="3 4">
    <name type="scientific">Gluconacetobacter liquefaciens</name>
    <name type="common">Acetobacter liquefaciens</name>
    <dbReference type="NCBI Taxonomy" id="89584"/>
    <lineage>
        <taxon>Bacteria</taxon>
        <taxon>Pseudomonadati</taxon>
        <taxon>Pseudomonadota</taxon>
        <taxon>Alphaproteobacteria</taxon>
        <taxon>Acetobacterales</taxon>
        <taxon>Acetobacteraceae</taxon>
        <taxon>Gluconacetobacter</taxon>
    </lineage>
</organism>
<dbReference type="EMBL" id="QQAW01000004">
    <property type="protein sequence ID" value="RDI38338.1"/>
    <property type="molecule type" value="Genomic_DNA"/>
</dbReference>
<evidence type="ECO:0000256" key="1">
    <source>
        <dbReference type="SAM" id="MobiDB-lite"/>
    </source>
</evidence>
<keyword evidence="2" id="KW-0472">Membrane</keyword>
<keyword evidence="2" id="KW-1133">Transmembrane helix</keyword>
<evidence type="ECO:0000313" key="3">
    <source>
        <dbReference type="EMBL" id="RDI38338.1"/>
    </source>
</evidence>
<gene>
    <name evidence="3" type="ORF">C7453_104283</name>
</gene>
<keyword evidence="4" id="KW-1185">Reference proteome</keyword>
<dbReference type="InterPro" id="IPR034756">
    <property type="entry name" value="T2SSM_b"/>
</dbReference>
<dbReference type="Pfam" id="PF10741">
    <property type="entry name" value="T2SSM_b"/>
    <property type="match status" value="1"/>
</dbReference>